<reference evidence="1" key="1">
    <citation type="journal article" date="2014" name="Nat. Commun.">
        <title>The tobacco genome sequence and its comparison with those of tomato and potato.</title>
        <authorList>
            <person name="Sierro N."/>
            <person name="Battey J.N."/>
            <person name="Ouadi S."/>
            <person name="Bakaher N."/>
            <person name="Bovet L."/>
            <person name="Willig A."/>
            <person name="Goepfert S."/>
            <person name="Peitsch M.C."/>
            <person name="Ivanov N.V."/>
        </authorList>
    </citation>
    <scope>NUCLEOTIDE SEQUENCE [LARGE SCALE GENOMIC DNA]</scope>
</reference>
<dbReference type="Proteomes" id="UP000790787">
    <property type="component" value="Chromosome 8"/>
</dbReference>
<evidence type="ECO:0000313" key="1">
    <source>
        <dbReference type="Proteomes" id="UP000790787"/>
    </source>
</evidence>
<organism evidence="1 2">
    <name type="scientific">Nicotiana tabacum</name>
    <name type="common">Common tobacco</name>
    <dbReference type="NCBI Taxonomy" id="4097"/>
    <lineage>
        <taxon>Eukaryota</taxon>
        <taxon>Viridiplantae</taxon>
        <taxon>Streptophyta</taxon>
        <taxon>Embryophyta</taxon>
        <taxon>Tracheophyta</taxon>
        <taxon>Spermatophyta</taxon>
        <taxon>Magnoliopsida</taxon>
        <taxon>eudicotyledons</taxon>
        <taxon>Gunneridae</taxon>
        <taxon>Pentapetalae</taxon>
        <taxon>asterids</taxon>
        <taxon>lamiids</taxon>
        <taxon>Solanales</taxon>
        <taxon>Solanaceae</taxon>
        <taxon>Nicotianoideae</taxon>
        <taxon>Nicotianeae</taxon>
        <taxon>Nicotiana</taxon>
    </lineage>
</organism>
<sequence length="118" mass="13255">MEGLNDMLKRAQTNNCIRGFKVNCRADSNMMISHLQYVDNTLVFCEADREQLKVLRVIFILFEATSGLYINWYKSFIYPVNEVIEPQSLADILGGNVGDLPTVYLGMSLGAKSKSKGI</sequence>
<gene>
    <name evidence="2" type="primary">LOC142163452</name>
</gene>
<reference evidence="2" key="2">
    <citation type="submission" date="2025-08" db="UniProtKB">
        <authorList>
            <consortium name="RefSeq"/>
        </authorList>
    </citation>
    <scope>IDENTIFICATION</scope>
    <source>
        <tissue evidence="2">Leaf</tissue>
    </source>
</reference>
<accession>A0AC58RVZ9</accession>
<evidence type="ECO:0000313" key="2">
    <source>
        <dbReference type="RefSeq" id="XP_075076840.1"/>
    </source>
</evidence>
<keyword evidence="1" id="KW-1185">Reference proteome</keyword>
<dbReference type="RefSeq" id="XP_075076840.1">
    <property type="nucleotide sequence ID" value="XM_075220739.1"/>
</dbReference>
<protein>
    <submittedName>
        <fullName evidence="2">Uncharacterized protein LOC142163452</fullName>
    </submittedName>
</protein>
<name>A0AC58RVZ9_TOBAC</name>
<proteinExistence type="predicted"/>